<dbReference type="Proteomes" id="UP001159363">
    <property type="component" value="Chromosome 6"/>
</dbReference>
<proteinExistence type="predicted"/>
<evidence type="ECO:0000313" key="1">
    <source>
        <dbReference type="EMBL" id="KAJ8879236.1"/>
    </source>
</evidence>
<gene>
    <name evidence="1" type="ORF">PR048_019842</name>
</gene>
<name>A0ABQ9H4M4_9NEOP</name>
<comment type="caution">
    <text evidence="1">The sequence shown here is derived from an EMBL/GenBank/DDBJ whole genome shotgun (WGS) entry which is preliminary data.</text>
</comment>
<evidence type="ECO:0008006" key="3">
    <source>
        <dbReference type="Google" id="ProtNLM"/>
    </source>
</evidence>
<accession>A0ABQ9H4M4</accession>
<dbReference type="EMBL" id="JARBHB010000007">
    <property type="protein sequence ID" value="KAJ8879236.1"/>
    <property type="molecule type" value="Genomic_DNA"/>
</dbReference>
<protein>
    <recommendedName>
        <fullName evidence="3">Protein ALP1-like</fullName>
    </recommendedName>
</protein>
<keyword evidence="2" id="KW-1185">Reference proteome</keyword>
<sequence>MDVECDLILASLLIKRKQRKGKCRKLWVHPLLMERPSKGLFHNLFNDFHQDSDKFFSYFRMSKNSFYELLSIIEESIRKQDTVMREAIPSDQRLALTLR</sequence>
<reference evidence="1 2" key="1">
    <citation type="submission" date="2023-02" db="EMBL/GenBank/DDBJ databases">
        <title>LHISI_Scaffold_Assembly.</title>
        <authorList>
            <person name="Stuart O.P."/>
            <person name="Cleave R."/>
            <person name="Magrath M.J.L."/>
            <person name="Mikheyev A.S."/>
        </authorList>
    </citation>
    <scope>NUCLEOTIDE SEQUENCE [LARGE SCALE GENOMIC DNA]</scope>
    <source>
        <strain evidence="1">Daus_M_001</strain>
        <tissue evidence="1">Leg muscle</tissue>
    </source>
</reference>
<evidence type="ECO:0000313" key="2">
    <source>
        <dbReference type="Proteomes" id="UP001159363"/>
    </source>
</evidence>
<organism evidence="1 2">
    <name type="scientific">Dryococelus australis</name>
    <dbReference type="NCBI Taxonomy" id="614101"/>
    <lineage>
        <taxon>Eukaryota</taxon>
        <taxon>Metazoa</taxon>
        <taxon>Ecdysozoa</taxon>
        <taxon>Arthropoda</taxon>
        <taxon>Hexapoda</taxon>
        <taxon>Insecta</taxon>
        <taxon>Pterygota</taxon>
        <taxon>Neoptera</taxon>
        <taxon>Polyneoptera</taxon>
        <taxon>Phasmatodea</taxon>
        <taxon>Verophasmatodea</taxon>
        <taxon>Anareolatae</taxon>
        <taxon>Phasmatidae</taxon>
        <taxon>Eurycanthinae</taxon>
        <taxon>Dryococelus</taxon>
    </lineage>
</organism>